<dbReference type="EMBL" id="JARBHB010000009">
    <property type="protein sequence ID" value="KAJ8874995.1"/>
    <property type="molecule type" value="Genomic_DNA"/>
</dbReference>
<gene>
    <name evidence="1" type="ORF">PR048_022885</name>
</gene>
<name>A0ABQ9GSL4_9NEOP</name>
<sequence length="154" mass="18133">MVQFQDRSLKFLEIPKYLGTAQQVMIKRRLDKAQRAALIAITKPYRTMLNDDFLILVGSLKELARRRSPNQAERKEFRQQVLAVWQEIWNTSTKGRETHQIFPDVTDSLKKKWININRYITQILTRHENFKAKLDVFKLVPSSMCVVCEQPDIA</sequence>
<proteinExistence type="predicted"/>
<comment type="caution">
    <text evidence="1">The sequence shown here is derived from an EMBL/GenBank/DDBJ whole genome shotgun (WGS) entry which is preliminary data.</text>
</comment>
<evidence type="ECO:0000313" key="1">
    <source>
        <dbReference type="EMBL" id="KAJ8874995.1"/>
    </source>
</evidence>
<dbReference type="Proteomes" id="UP001159363">
    <property type="component" value="Chromosome 8"/>
</dbReference>
<keyword evidence="2" id="KW-1185">Reference proteome</keyword>
<accession>A0ABQ9GSL4</accession>
<protein>
    <submittedName>
        <fullName evidence="1">Uncharacterized protein</fullName>
    </submittedName>
</protein>
<organism evidence="1 2">
    <name type="scientific">Dryococelus australis</name>
    <dbReference type="NCBI Taxonomy" id="614101"/>
    <lineage>
        <taxon>Eukaryota</taxon>
        <taxon>Metazoa</taxon>
        <taxon>Ecdysozoa</taxon>
        <taxon>Arthropoda</taxon>
        <taxon>Hexapoda</taxon>
        <taxon>Insecta</taxon>
        <taxon>Pterygota</taxon>
        <taxon>Neoptera</taxon>
        <taxon>Polyneoptera</taxon>
        <taxon>Phasmatodea</taxon>
        <taxon>Verophasmatodea</taxon>
        <taxon>Anareolatae</taxon>
        <taxon>Phasmatidae</taxon>
        <taxon>Eurycanthinae</taxon>
        <taxon>Dryococelus</taxon>
    </lineage>
</organism>
<evidence type="ECO:0000313" key="2">
    <source>
        <dbReference type="Proteomes" id="UP001159363"/>
    </source>
</evidence>
<reference evidence="1 2" key="1">
    <citation type="submission" date="2023-02" db="EMBL/GenBank/DDBJ databases">
        <title>LHISI_Scaffold_Assembly.</title>
        <authorList>
            <person name="Stuart O.P."/>
            <person name="Cleave R."/>
            <person name="Magrath M.J.L."/>
            <person name="Mikheyev A.S."/>
        </authorList>
    </citation>
    <scope>NUCLEOTIDE SEQUENCE [LARGE SCALE GENOMIC DNA]</scope>
    <source>
        <strain evidence="1">Daus_M_001</strain>
        <tissue evidence="1">Leg muscle</tissue>
    </source>
</reference>